<dbReference type="AlphaFoldDB" id="G5SBW5"/>
<dbReference type="SUPFAM" id="SSF53822">
    <property type="entry name" value="Periplasmic binding protein-like I"/>
    <property type="match status" value="1"/>
</dbReference>
<sequence>FPALVVVNRYIAGMANRCIWLENRSAAREATRYLLANGHRRIACVTSDLPIIDRQERLDGYRQALEEYGISPDPRWVISVPFNEEGGERAAHQLINSGLPLTAAVTFNDVMAAGIMRILHQRGVQLPQQLSIVGFDDVVLARYLYPALTTMHYPVEQMARCAAQLAIQLYQGITPPPSSNHFNAELVIRDSVAPYFSR</sequence>
<protein>
    <submittedName>
        <fullName evidence="6">Putative transcriptional regulator</fullName>
    </submittedName>
</protein>
<dbReference type="InterPro" id="IPR046335">
    <property type="entry name" value="LacI/GalR-like_sensor"/>
</dbReference>
<dbReference type="InterPro" id="IPR028082">
    <property type="entry name" value="Peripla_BP_I"/>
</dbReference>
<reference evidence="6 7" key="1">
    <citation type="journal article" date="2011" name="BMC Genomics">
        <title>Genome sequencing reveals diversification of virulence factor content and possible host adaptation in distinct subpopulations of Salmonella enterica.</title>
        <authorList>
            <person name="den Bakker H.C."/>
            <person name="Moreno Switt A.I."/>
            <person name="Govoni G."/>
            <person name="Cummings C.A."/>
            <person name="Ranieri M.L."/>
            <person name="Degoricija L."/>
            <person name="Hoelzer K."/>
            <person name="Rodriguez-Rivera L.D."/>
            <person name="Brown S."/>
            <person name="Bolchacova E."/>
            <person name="Furtado M.R."/>
            <person name="Wiedmann M."/>
        </authorList>
    </citation>
    <scope>NUCLEOTIDE SEQUENCE [LARGE SCALE GENOMIC DNA]</scope>
    <source>
        <strain evidence="6 7">A4-580</strain>
    </source>
</reference>
<organism evidence="6 7">
    <name type="scientific">Salmonella enterica subsp. enterica serovar Wandsworth str. A4-580</name>
    <dbReference type="NCBI Taxonomy" id="913086"/>
    <lineage>
        <taxon>Bacteria</taxon>
        <taxon>Pseudomonadati</taxon>
        <taxon>Pseudomonadota</taxon>
        <taxon>Gammaproteobacteria</taxon>
        <taxon>Enterobacterales</taxon>
        <taxon>Enterobacteriaceae</taxon>
        <taxon>Salmonella</taxon>
    </lineage>
</organism>
<gene>
    <name evidence="6" type="ORF">LTSEWAN_2699</name>
</gene>
<dbReference type="PANTHER" id="PTHR30146:SF107">
    <property type="entry name" value="TRANSCRIPTIONAL REGULATOR"/>
    <property type="match status" value="1"/>
</dbReference>
<dbReference type="Gene3D" id="3.40.50.2300">
    <property type="match status" value="2"/>
</dbReference>
<evidence type="ECO:0000256" key="4">
    <source>
        <dbReference type="ARBA" id="ARBA00023163"/>
    </source>
</evidence>
<evidence type="ECO:0000313" key="7">
    <source>
        <dbReference type="Proteomes" id="UP000003536"/>
    </source>
</evidence>
<evidence type="ECO:0000256" key="2">
    <source>
        <dbReference type="ARBA" id="ARBA00023015"/>
    </source>
</evidence>
<name>G5SBW5_SALET</name>
<dbReference type="GO" id="GO:0000976">
    <property type="term" value="F:transcription cis-regulatory region binding"/>
    <property type="evidence" value="ECO:0007669"/>
    <property type="project" value="TreeGrafter"/>
</dbReference>
<evidence type="ECO:0000313" key="6">
    <source>
        <dbReference type="EMBL" id="EHD02959.1"/>
    </source>
</evidence>
<evidence type="ECO:0000256" key="1">
    <source>
        <dbReference type="ARBA" id="ARBA00022491"/>
    </source>
</evidence>
<keyword evidence="1" id="KW-0678">Repressor</keyword>
<dbReference type="EMBL" id="AFCX01000910">
    <property type="protein sequence ID" value="EHD02959.1"/>
    <property type="molecule type" value="Genomic_DNA"/>
</dbReference>
<dbReference type="Proteomes" id="UP000003536">
    <property type="component" value="Unassembled WGS sequence"/>
</dbReference>
<keyword evidence="2" id="KW-0805">Transcription regulation</keyword>
<feature type="non-terminal residue" evidence="6">
    <location>
        <position position="1"/>
    </location>
</feature>
<comment type="caution">
    <text evidence="6">The sequence shown here is derived from an EMBL/GenBank/DDBJ whole genome shotgun (WGS) entry which is preliminary data.</text>
</comment>
<accession>G5SBW5</accession>
<feature type="domain" description="Transcriptional regulator LacI/GalR-like sensor" evidence="5">
    <location>
        <begin position="32"/>
        <end position="192"/>
    </location>
</feature>
<dbReference type="PATRIC" id="fig|913086.3.peg.2050"/>
<evidence type="ECO:0000259" key="5">
    <source>
        <dbReference type="Pfam" id="PF13377"/>
    </source>
</evidence>
<proteinExistence type="predicted"/>
<dbReference type="Pfam" id="PF13377">
    <property type="entry name" value="Peripla_BP_3"/>
    <property type="match status" value="1"/>
</dbReference>
<dbReference type="PANTHER" id="PTHR30146">
    <property type="entry name" value="LACI-RELATED TRANSCRIPTIONAL REPRESSOR"/>
    <property type="match status" value="1"/>
</dbReference>
<keyword evidence="3" id="KW-0238">DNA-binding</keyword>
<keyword evidence="4" id="KW-0804">Transcription</keyword>
<evidence type="ECO:0000256" key="3">
    <source>
        <dbReference type="ARBA" id="ARBA00023125"/>
    </source>
</evidence>
<dbReference type="GO" id="GO:0003700">
    <property type="term" value="F:DNA-binding transcription factor activity"/>
    <property type="evidence" value="ECO:0007669"/>
    <property type="project" value="TreeGrafter"/>
</dbReference>